<accession>G5AY46</accession>
<gene>
    <name evidence="2" type="ORF">GW7_19420</name>
</gene>
<dbReference type="STRING" id="10181.G5AY46"/>
<feature type="region of interest" description="Disordered" evidence="1">
    <location>
        <begin position="1"/>
        <end position="79"/>
    </location>
</feature>
<dbReference type="Gene3D" id="1.10.510.10">
    <property type="entry name" value="Transferase(Phosphotransferase) domain 1"/>
    <property type="match status" value="1"/>
</dbReference>
<dbReference type="EMBL" id="JH167488">
    <property type="protein sequence ID" value="EHB01957.1"/>
    <property type="molecule type" value="Genomic_DNA"/>
</dbReference>
<protein>
    <submittedName>
        <fullName evidence="2">Nuclear receptor-binding protein</fullName>
    </submittedName>
</protein>
<dbReference type="SUPFAM" id="SSF56112">
    <property type="entry name" value="Protein kinase-like (PK-like)"/>
    <property type="match status" value="1"/>
</dbReference>
<keyword evidence="2" id="KW-0675">Receptor</keyword>
<dbReference type="AlphaFoldDB" id="G5AY46"/>
<feature type="compositionally biased region" description="Low complexity" evidence="1">
    <location>
        <begin position="63"/>
        <end position="72"/>
    </location>
</feature>
<sequence length="261" mass="28260">MPSHRAEGEGVPAYPQPAADQAEDRRPCMGSTGELTAPAENGTTSLVTLGTRGELATEVDSQAAALGSSSGGHQPPPASQCPLVAKFRTYTSALPEEGEESEDESEILGEASYGCWQKRREEVNQRNAPGIDRAGLAMDTEEGVEHNRLIKIISASPDTINNHVKACRQEQKNLHCFAPEYGEITNVTTAVDIYSFGICAREMAVLEIQGNGESPYVPQEAISNDIQLLEDSLQREFIPKSSNLRLLEDLQQRISVPLSPV</sequence>
<evidence type="ECO:0000256" key="1">
    <source>
        <dbReference type="SAM" id="MobiDB-lite"/>
    </source>
</evidence>
<dbReference type="InParanoid" id="G5AY46"/>
<dbReference type="Proteomes" id="UP000006813">
    <property type="component" value="Unassembled WGS sequence"/>
</dbReference>
<evidence type="ECO:0000313" key="3">
    <source>
        <dbReference type="Proteomes" id="UP000006813"/>
    </source>
</evidence>
<name>G5AY46_HETGA</name>
<reference evidence="2 3" key="1">
    <citation type="journal article" date="2011" name="Nature">
        <title>Genome sequencing reveals insights into physiology and longevity of the naked mole rat.</title>
        <authorList>
            <person name="Kim E.B."/>
            <person name="Fang X."/>
            <person name="Fushan A.A."/>
            <person name="Huang Z."/>
            <person name="Lobanov A.V."/>
            <person name="Han L."/>
            <person name="Marino S.M."/>
            <person name="Sun X."/>
            <person name="Turanov A.A."/>
            <person name="Yang P."/>
            <person name="Yim S.H."/>
            <person name="Zhao X."/>
            <person name="Kasaikina M.V."/>
            <person name="Stoletzki N."/>
            <person name="Peng C."/>
            <person name="Polak P."/>
            <person name="Xiong Z."/>
            <person name="Kiezun A."/>
            <person name="Zhu Y."/>
            <person name="Chen Y."/>
            <person name="Kryukov G.V."/>
            <person name="Zhang Q."/>
            <person name="Peshkin L."/>
            <person name="Yang L."/>
            <person name="Bronson R.T."/>
            <person name="Buffenstein R."/>
            <person name="Wang B."/>
            <person name="Han C."/>
            <person name="Li Q."/>
            <person name="Chen L."/>
            <person name="Zhao W."/>
            <person name="Sunyaev S.R."/>
            <person name="Park T.J."/>
            <person name="Zhang G."/>
            <person name="Wang J."/>
            <person name="Gladyshev V.N."/>
        </authorList>
    </citation>
    <scope>NUCLEOTIDE SEQUENCE [LARGE SCALE GENOMIC DNA]</scope>
</reference>
<dbReference type="InterPro" id="IPR011009">
    <property type="entry name" value="Kinase-like_dom_sf"/>
</dbReference>
<proteinExistence type="predicted"/>
<organism evidence="2 3">
    <name type="scientific">Heterocephalus glaber</name>
    <name type="common">Naked mole rat</name>
    <dbReference type="NCBI Taxonomy" id="10181"/>
    <lineage>
        <taxon>Eukaryota</taxon>
        <taxon>Metazoa</taxon>
        <taxon>Chordata</taxon>
        <taxon>Craniata</taxon>
        <taxon>Vertebrata</taxon>
        <taxon>Euteleostomi</taxon>
        <taxon>Mammalia</taxon>
        <taxon>Eutheria</taxon>
        <taxon>Euarchontoglires</taxon>
        <taxon>Glires</taxon>
        <taxon>Rodentia</taxon>
        <taxon>Hystricomorpha</taxon>
        <taxon>Bathyergidae</taxon>
        <taxon>Heterocephalus</taxon>
    </lineage>
</organism>
<evidence type="ECO:0000313" key="2">
    <source>
        <dbReference type="EMBL" id="EHB01957.1"/>
    </source>
</evidence>